<dbReference type="PANTHER" id="PTHR43133">
    <property type="entry name" value="RNA POLYMERASE ECF-TYPE SIGMA FACTO"/>
    <property type="match status" value="1"/>
</dbReference>
<dbReference type="PANTHER" id="PTHR43133:SF8">
    <property type="entry name" value="RNA POLYMERASE SIGMA FACTOR HI_1459-RELATED"/>
    <property type="match status" value="1"/>
</dbReference>
<feature type="domain" description="RNA polymerase sigma-70 region 2" evidence="6">
    <location>
        <begin position="30"/>
        <end position="96"/>
    </location>
</feature>
<keyword evidence="3" id="KW-0731">Sigma factor</keyword>
<dbReference type="SUPFAM" id="SSF88946">
    <property type="entry name" value="Sigma2 domain of RNA polymerase sigma factors"/>
    <property type="match status" value="1"/>
</dbReference>
<protein>
    <submittedName>
        <fullName evidence="8">Sigma-70 family RNA polymerase sigma factor</fullName>
    </submittedName>
</protein>
<dbReference type="GO" id="GO:0006352">
    <property type="term" value="P:DNA-templated transcription initiation"/>
    <property type="evidence" value="ECO:0007669"/>
    <property type="project" value="InterPro"/>
</dbReference>
<keyword evidence="9" id="KW-1185">Reference proteome</keyword>
<dbReference type="Gene3D" id="1.10.1740.10">
    <property type="match status" value="1"/>
</dbReference>
<proteinExistence type="inferred from homology"/>
<keyword evidence="2" id="KW-0805">Transcription regulation</keyword>
<dbReference type="InterPro" id="IPR007627">
    <property type="entry name" value="RNA_pol_sigma70_r2"/>
</dbReference>
<dbReference type="EMBL" id="WUQX01000001">
    <property type="protein sequence ID" value="MXP75719.1"/>
    <property type="molecule type" value="Genomic_DNA"/>
</dbReference>
<dbReference type="RefSeq" id="WP_159750923.1">
    <property type="nucleotide sequence ID" value="NZ_WUQX01000001.1"/>
</dbReference>
<dbReference type="GO" id="GO:0016987">
    <property type="term" value="F:sigma factor activity"/>
    <property type="evidence" value="ECO:0007669"/>
    <property type="project" value="UniProtKB-KW"/>
</dbReference>
<dbReference type="NCBIfam" id="TIGR02937">
    <property type="entry name" value="sigma70-ECF"/>
    <property type="match status" value="1"/>
</dbReference>
<organism evidence="8 9">
    <name type="scientific">Sporofaciens musculi</name>
    <dbReference type="NCBI Taxonomy" id="2681861"/>
    <lineage>
        <taxon>Bacteria</taxon>
        <taxon>Bacillati</taxon>
        <taxon>Bacillota</taxon>
        <taxon>Clostridia</taxon>
        <taxon>Lachnospirales</taxon>
        <taxon>Lachnospiraceae</taxon>
        <taxon>Sporofaciens</taxon>
    </lineage>
</organism>
<dbReference type="InterPro" id="IPR039425">
    <property type="entry name" value="RNA_pol_sigma-70-like"/>
</dbReference>
<dbReference type="InterPro" id="IPR014284">
    <property type="entry name" value="RNA_pol_sigma-70_dom"/>
</dbReference>
<accession>A0A7X3MG08</accession>
<comment type="caution">
    <text evidence="8">The sequence shown here is derived from an EMBL/GenBank/DDBJ whole genome shotgun (WGS) entry which is preliminary data.</text>
</comment>
<name>A0A7X3MG08_9FIRM</name>
<comment type="similarity">
    <text evidence="1">Belongs to the sigma-70 factor family. ECF subfamily.</text>
</comment>
<evidence type="ECO:0000256" key="1">
    <source>
        <dbReference type="ARBA" id="ARBA00010641"/>
    </source>
</evidence>
<dbReference type="InterPro" id="IPR013249">
    <property type="entry name" value="RNA_pol_sigma70_r4_t2"/>
</dbReference>
<evidence type="ECO:0000256" key="4">
    <source>
        <dbReference type="ARBA" id="ARBA00023125"/>
    </source>
</evidence>
<gene>
    <name evidence="8" type="ORF">GN277_10075</name>
</gene>
<dbReference type="Pfam" id="PF08281">
    <property type="entry name" value="Sigma70_r4_2"/>
    <property type="match status" value="1"/>
</dbReference>
<dbReference type="Gene3D" id="1.10.10.10">
    <property type="entry name" value="Winged helix-like DNA-binding domain superfamily/Winged helix DNA-binding domain"/>
    <property type="match status" value="1"/>
</dbReference>
<sequence length="187" mass="21605">MPQKEGESYITEFALIQKAQKGDTEALEKLIDRYYDNIFSYLFRKVGSIELAEDLTQEVFLRLVKTLSRYRPTGKFSNYVFTIAVNAANDYFRKNKLFIHEELNSIDIDAGIDIEGILIEQEQHIRLKEALGKLPDMQKDAILLRYFHNMKIKNIAKITGTNPSTVKSRISQGLNKLKIILLEDESE</sequence>
<dbReference type="InterPro" id="IPR036388">
    <property type="entry name" value="WH-like_DNA-bd_sf"/>
</dbReference>
<feature type="domain" description="RNA polymerase sigma factor 70 region 4 type 2" evidence="7">
    <location>
        <begin position="126"/>
        <end position="177"/>
    </location>
</feature>
<dbReference type="Proteomes" id="UP000460412">
    <property type="component" value="Unassembled WGS sequence"/>
</dbReference>
<evidence type="ECO:0000259" key="6">
    <source>
        <dbReference type="Pfam" id="PF04542"/>
    </source>
</evidence>
<dbReference type="GO" id="GO:0003677">
    <property type="term" value="F:DNA binding"/>
    <property type="evidence" value="ECO:0007669"/>
    <property type="project" value="UniProtKB-KW"/>
</dbReference>
<evidence type="ECO:0000256" key="3">
    <source>
        <dbReference type="ARBA" id="ARBA00023082"/>
    </source>
</evidence>
<dbReference type="InterPro" id="IPR013324">
    <property type="entry name" value="RNA_pol_sigma_r3/r4-like"/>
</dbReference>
<dbReference type="InterPro" id="IPR013325">
    <property type="entry name" value="RNA_pol_sigma_r2"/>
</dbReference>
<keyword evidence="4" id="KW-0238">DNA-binding</keyword>
<evidence type="ECO:0000256" key="2">
    <source>
        <dbReference type="ARBA" id="ARBA00023015"/>
    </source>
</evidence>
<evidence type="ECO:0000259" key="7">
    <source>
        <dbReference type="Pfam" id="PF08281"/>
    </source>
</evidence>
<evidence type="ECO:0000313" key="9">
    <source>
        <dbReference type="Proteomes" id="UP000460412"/>
    </source>
</evidence>
<dbReference type="Pfam" id="PF04542">
    <property type="entry name" value="Sigma70_r2"/>
    <property type="match status" value="1"/>
</dbReference>
<evidence type="ECO:0000256" key="5">
    <source>
        <dbReference type="ARBA" id="ARBA00023163"/>
    </source>
</evidence>
<reference evidence="8 9" key="1">
    <citation type="submission" date="2019-12" db="EMBL/GenBank/DDBJ databases">
        <title>Sporaefaciens musculi gen. nov., sp. nov., a novel bacterium isolated from the caecum of an obese mouse.</title>
        <authorList>
            <person name="Rasmussen T.S."/>
            <person name="Streidl T."/>
            <person name="Hitch T.C.A."/>
            <person name="Wortmann E."/>
            <person name="Deptula P."/>
            <person name="Hansen M."/>
            <person name="Nielsen D.S."/>
            <person name="Clavel T."/>
            <person name="Vogensen F.K."/>
        </authorList>
    </citation>
    <scope>NUCLEOTIDE SEQUENCE [LARGE SCALE GENOMIC DNA]</scope>
    <source>
        <strain evidence="8 9">WCA-9-b2</strain>
    </source>
</reference>
<dbReference type="SUPFAM" id="SSF88659">
    <property type="entry name" value="Sigma3 and sigma4 domains of RNA polymerase sigma factors"/>
    <property type="match status" value="1"/>
</dbReference>
<keyword evidence="5" id="KW-0804">Transcription</keyword>
<dbReference type="AlphaFoldDB" id="A0A7X3MG08"/>
<dbReference type="CDD" id="cd06171">
    <property type="entry name" value="Sigma70_r4"/>
    <property type="match status" value="1"/>
</dbReference>
<evidence type="ECO:0000313" key="8">
    <source>
        <dbReference type="EMBL" id="MXP75719.1"/>
    </source>
</evidence>